<evidence type="ECO:0000313" key="7">
    <source>
        <dbReference type="Proteomes" id="UP001497497"/>
    </source>
</evidence>
<accession>A0AAV2HSL4</accession>
<feature type="compositionally biased region" description="Acidic residues" evidence="3">
    <location>
        <begin position="246"/>
        <end position="259"/>
    </location>
</feature>
<feature type="compositionally biased region" description="Basic residues" evidence="3">
    <location>
        <begin position="311"/>
        <end position="325"/>
    </location>
</feature>
<feature type="compositionally biased region" description="Basic and acidic residues" evidence="3">
    <location>
        <begin position="460"/>
        <end position="474"/>
    </location>
</feature>
<feature type="compositionally biased region" description="Polar residues" evidence="3">
    <location>
        <begin position="372"/>
        <end position="385"/>
    </location>
</feature>
<protein>
    <recommendedName>
        <fullName evidence="8">Cat eye syndrome critical region protein 2</fullName>
    </recommendedName>
</protein>
<evidence type="ECO:0000259" key="4">
    <source>
        <dbReference type="Pfam" id="PF02791"/>
    </source>
</evidence>
<dbReference type="AlphaFoldDB" id="A0AAV2HSL4"/>
<evidence type="ECO:0000256" key="3">
    <source>
        <dbReference type="SAM" id="MobiDB-lite"/>
    </source>
</evidence>
<organism evidence="6 7">
    <name type="scientific">Lymnaea stagnalis</name>
    <name type="common">Great pond snail</name>
    <name type="synonym">Helix stagnalis</name>
    <dbReference type="NCBI Taxonomy" id="6523"/>
    <lineage>
        <taxon>Eukaryota</taxon>
        <taxon>Metazoa</taxon>
        <taxon>Spiralia</taxon>
        <taxon>Lophotrochozoa</taxon>
        <taxon>Mollusca</taxon>
        <taxon>Gastropoda</taxon>
        <taxon>Heterobranchia</taxon>
        <taxon>Euthyneura</taxon>
        <taxon>Panpulmonata</taxon>
        <taxon>Hygrophila</taxon>
        <taxon>Lymnaeoidea</taxon>
        <taxon>Lymnaeidae</taxon>
        <taxon>Lymnaea</taxon>
    </lineage>
</organism>
<dbReference type="GO" id="GO:0006338">
    <property type="term" value="P:chromatin remodeling"/>
    <property type="evidence" value="ECO:0007669"/>
    <property type="project" value="InterPro"/>
</dbReference>
<dbReference type="Pfam" id="PF15612">
    <property type="entry name" value="WHIM1"/>
    <property type="match status" value="1"/>
</dbReference>
<dbReference type="PANTHER" id="PTHR47092">
    <property type="entry name" value="CAT EYE SYNDROME CRITICAL REGION PROTEIN 2"/>
    <property type="match status" value="1"/>
</dbReference>
<evidence type="ECO:0000256" key="1">
    <source>
        <dbReference type="ARBA" id="ARBA00004123"/>
    </source>
</evidence>
<dbReference type="GO" id="GO:0090537">
    <property type="term" value="C:CERF complex"/>
    <property type="evidence" value="ECO:0007669"/>
    <property type="project" value="InterPro"/>
</dbReference>
<feature type="compositionally biased region" description="Acidic residues" evidence="3">
    <location>
        <begin position="269"/>
        <end position="280"/>
    </location>
</feature>
<evidence type="ECO:0008006" key="8">
    <source>
        <dbReference type="Google" id="ProtNLM"/>
    </source>
</evidence>
<dbReference type="InterPro" id="IPR028942">
    <property type="entry name" value="WHIM1_dom"/>
</dbReference>
<comment type="caution">
    <text evidence="6">The sequence shown here is derived from an EMBL/GenBank/DDBJ whole genome shotgun (WGS) entry which is preliminary data.</text>
</comment>
<keyword evidence="7" id="KW-1185">Reference proteome</keyword>
<feature type="compositionally biased region" description="Polar residues" evidence="3">
    <location>
        <begin position="500"/>
        <end position="510"/>
    </location>
</feature>
<feature type="compositionally biased region" description="Basic residues" evidence="3">
    <location>
        <begin position="348"/>
        <end position="369"/>
    </location>
</feature>
<evidence type="ECO:0000259" key="5">
    <source>
        <dbReference type="Pfam" id="PF15612"/>
    </source>
</evidence>
<dbReference type="InterPro" id="IPR018501">
    <property type="entry name" value="DDT_dom"/>
</dbReference>
<dbReference type="EMBL" id="CAXITT010000192">
    <property type="protein sequence ID" value="CAL1535116.1"/>
    <property type="molecule type" value="Genomic_DNA"/>
</dbReference>
<dbReference type="PANTHER" id="PTHR47092:SF1">
    <property type="entry name" value="CHROMATIN REMODELING REGULATOR CECR2"/>
    <property type="match status" value="1"/>
</dbReference>
<feature type="domain" description="DDT" evidence="4">
    <location>
        <begin position="38"/>
        <end position="82"/>
    </location>
</feature>
<sequence length="524" mass="59859">MDGTDAFNATDSNSELDLEMKERLKEVHTWWEVPAIAHFCSLFKAVFGFSDFDIEDLEEALLTSPALGGSTLVVDIICQLLNGCYARDDIKYFNYDLFLKDIFKQRWQQELGRVNPLSDTTFLDLPVRQRVEILHALCDFRLDADDVAEMLKGLSGDSLRVEPLGVDGKGAKYWYFYGTRLYKELLDNEEIEHMTSKGKRKLKQQEVVDVNLEREENDILGEEQGADKTKRNPILAAVPRMAEKDAIEDEIEDPDEDLKDQDMEEKVEIPQPEEDEEDEAQKELAEALQESDDDVMDDDENDVDFEDELKKKKKTVKSQKKKKSVQKVTEEKLDSEGEEMPYIESVVRTKKKTNYYKGGRSKSRSRSRGSKTITPEATDVKQNNCEQKRKRGPKKNQEPEATPKPTRRSRRKMNDDEPPEIIFSPNISKQELKRLTIDGFQNQFSTRRSNTSRDGSVSGDVKEESGPSAESDHMKNIEKAVSKLNANALKDVCDETSKLQPIISSDLQDNSLLSKKGSSRRKST</sequence>
<feature type="compositionally biased region" description="Polar residues" evidence="3">
    <location>
        <begin position="439"/>
        <end position="455"/>
    </location>
</feature>
<feature type="region of interest" description="Disordered" evidence="3">
    <location>
        <begin position="218"/>
        <end position="474"/>
    </location>
</feature>
<feature type="region of interest" description="Disordered" evidence="3">
    <location>
        <begin position="500"/>
        <end position="524"/>
    </location>
</feature>
<dbReference type="Proteomes" id="UP001497497">
    <property type="component" value="Unassembled WGS sequence"/>
</dbReference>
<feature type="non-terminal residue" evidence="6">
    <location>
        <position position="524"/>
    </location>
</feature>
<proteinExistence type="predicted"/>
<evidence type="ECO:0000313" key="6">
    <source>
        <dbReference type="EMBL" id="CAL1535116.1"/>
    </source>
</evidence>
<dbReference type="Pfam" id="PF02791">
    <property type="entry name" value="DDT"/>
    <property type="match status" value="1"/>
</dbReference>
<evidence type="ECO:0000256" key="2">
    <source>
        <dbReference type="ARBA" id="ARBA00023242"/>
    </source>
</evidence>
<keyword evidence="2" id="KW-0539">Nucleus</keyword>
<gene>
    <name evidence="6" type="ORF">GSLYS_00009076001</name>
</gene>
<feature type="compositionally biased region" description="Acidic residues" evidence="3">
    <location>
        <begin position="289"/>
        <end position="307"/>
    </location>
</feature>
<dbReference type="InterPro" id="IPR029614">
    <property type="entry name" value="CECR2"/>
</dbReference>
<feature type="domain" description="WHIM1" evidence="5">
    <location>
        <begin position="114"/>
        <end position="142"/>
    </location>
</feature>
<comment type="subcellular location">
    <subcellularLocation>
        <location evidence="1">Nucleus</location>
    </subcellularLocation>
</comment>
<reference evidence="6 7" key="1">
    <citation type="submission" date="2024-04" db="EMBL/GenBank/DDBJ databases">
        <authorList>
            <consortium name="Genoscope - CEA"/>
            <person name="William W."/>
        </authorList>
    </citation>
    <scope>NUCLEOTIDE SEQUENCE [LARGE SCALE GENOMIC DNA]</scope>
</reference>
<name>A0AAV2HSL4_LYMST</name>